<dbReference type="PANTHER" id="PTHR14380">
    <property type="entry name" value="PLACENTA-SPECIFIC PROTEIN 1"/>
    <property type="match status" value="1"/>
</dbReference>
<gene>
    <name evidence="6" type="primary">LOC104991328</name>
</gene>
<proteinExistence type="inferred from homology"/>
<keyword evidence="5" id="KW-1185">Reference proteome</keyword>
<evidence type="ECO:0000256" key="4">
    <source>
        <dbReference type="ARBA" id="ARBA00022729"/>
    </source>
</evidence>
<organism evidence="5 6">
    <name type="scientific">Bison bison bison</name>
    <name type="common">North American plains bison</name>
    <dbReference type="NCBI Taxonomy" id="43346"/>
    <lineage>
        <taxon>Eukaryota</taxon>
        <taxon>Metazoa</taxon>
        <taxon>Chordata</taxon>
        <taxon>Craniata</taxon>
        <taxon>Vertebrata</taxon>
        <taxon>Euteleostomi</taxon>
        <taxon>Mammalia</taxon>
        <taxon>Eutheria</taxon>
        <taxon>Laurasiatheria</taxon>
        <taxon>Artiodactyla</taxon>
        <taxon>Ruminantia</taxon>
        <taxon>Pecora</taxon>
        <taxon>Bovidae</taxon>
        <taxon>Bovinae</taxon>
        <taxon>Bison</taxon>
    </lineage>
</organism>
<dbReference type="PANTHER" id="PTHR14380:SF7">
    <property type="entry name" value="OOCYTE-SECRETED PROTEIN 2"/>
    <property type="match status" value="1"/>
</dbReference>
<dbReference type="Proteomes" id="UP000515208">
    <property type="component" value="Unplaced"/>
</dbReference>
<dbReference type="OrthoDB" id="9829838at2759"/>
<dbReference type="RefSeq" id="XP_010842045.1">
    <property type="nucleotide sequence ID" value="XM_010843743.1"/>
</dbReference>
<protein>
    <submittedName>
        <fullName evidence="6">Oocyte-secreted protein 2-like</fullName>
    </submittedName>
</protein>
<dbReference type="GeneID" id="104991328"/>
<dbReference type="KEGG" id="bbis:104991328"/>
<evidence type="ECO:0000313" key="5">
    <source>
        <dbReference type="Proteomes" id="UP000515208"/>
    </source>
</evidence>
<evidence type="ECO:0000256" key="3">
    <source>
        <dbReference type="ARBA" id="ARBA00022525"/>
    </source>
</evidence>
<dbReference type="GO" id="GO:0005576">
    <property type="term" value="C:extracellular region"/>
    <property type="evidence" value="ECO:0007669"/>
    <property type="project" value="UniProtKB-SubCell"/>
</dbReference>
<evidence type="ECO:0000256" key="2">
    <source>
        <dbReference type="ARBA" id="ARBA00010071"/>
    </source>
</evidence>
<dbReference type="AlphaFoldDB" id="A0A6P3HU12"/>
<evidence type="ECO:0000256" key="1">
    <source>
        <dbReference type="ARBA" id="ARBA00004613"/>
    </source>
</evidence>
<reference evidence="6" key="1">
    <citation type="submission" date="2025-08" db="UniProtKB">
        <authorList>
            <consortium name="RefSeq"/>
        </authorList>
    </citation>
    <scope>IDENTIFICATION</scope>
    <source>
        <tissue evidence="6">Blood</tissue>
    </source>
</reference>
<accession>A0A6P3HU12</accession>
<comment type="similarity">
    <text evidence="2">Belongs to the PLAC1 family.</text>
</comment>
<sequence>MAKSHVEAVYVKVSCCTELVMVSVSPCAYRHRYIFADELYLRSGCPVTWIQTYMYDFIYPVYECQDKDNNNAYMLKNNVVSEQALLFQTELYFPPRDIRYGPQKIPLECSASR</sequence>
<keyword evidence="4" id="KW-0732">Signal</keyword>
<evidence type="ECO:0000313" key="6">
    <source>
        <dbReference type="RefSeq" id="XP_010842045.1"/>
    </source>
</evidence>
<dbReference type="InterPro" id="IPR033222">
    <property type="entry name" value="PLAC1_fam"/>
</dbReference>
<comment type="subcellular location">
    <subcellularLocation>
        <location evidence="1">Secreted</location>
    </subcellularLocation>
</comment>
<keyword evidence="3" id="KW-0964">Secreted</keyword>
<name>A0A6P3HU12_BISBB</name>